<dbReference type="Gene3D" id="3.10.180.10">
    <property type="entry name" value="2,3-Dihydroxybiphenyl 1,2-Dioxygenase, domain 1"/>
    <property type="match status" value="1"/>
</dbReference>
<name>A0A520S3D6_9GAMM</name>
<dbReference type="EMBL" id="SHAG01000006">
    <property type="protein sequence ID" value="RZO76964.1"/>
    <property type="molecule type" value="Genomic_DNA"/>
</dbReference>
<reference evidence="2 3" key="1">
    <citation type="submission" date="2019-02" db="EMBL/GenBank/DDBJ databases">
        <title>Prokaryotic population dynamics and viral predation in marine succession experiment using metagenomics: the confinement effect.</title>
        <authorList>
            <person name="Haro-Moreno J.M."/>
            <person name="Rodriguez-Valera F."/>
            <person name="Lopez-Perez M."/>
        </authorList>
    </citation>
    <scope>NUCLEOTIDE SEQUENCE [LARGE SCALE GENOMIC DNA]</scope>
    <source>
        <strain evidence="2">MED-G157</strain>
    </source>
</reference>
<organism evidence="2 3">
    <name type="scientific">OM182 bacterium</name>
    <dbReference type="NCBI Taxonomy" id="2510334"/>
    <lineage>
        <taxon>Bacteria</taxon>
        <taxon>Pseudomonadati</taxon>
        <taxon>Pseudomonadota</taxon>
        <taxon>Gammaproteobacteria</taxon>
        <taxon>OMG group</taxon>
        <taxon>OM182 clade</taxon>
    </lineage>
</organism>
<protein>
    <recommendedName>
        <fullName evidence="4">VOC domain-containing protein</fullName>
    </recommendedName>
</protein>
<proteinExistence type="predicted"/>
<dbReference type="InterPro" id="IPR000486">
    <property type="entry name" value="Xdiol_ring_cleave_dOase_1/2"/>
</dbReference>
<dbReference type="InterPro" id="IPR029068">
    <property type="entry name" value="Glyas_Bleomycin-R_OHBP_Dase"/>
</dbReference>
<evidence type="ECO:0000313" key="2">
    <source>
        <dbReference type="EMBL" id="RZO76964.1"/>
    </source>
</evidence>
<sequence>MKRANGFCEGFLELPICARMDTMTFFSFGSHYDFAIAELRAAKSKLEGVGIEVNAIDHKVTKSLYLSDPNGNGVELHIDASDCWKLEPERVAYAERMDI</sequence>
<evidence type="ECO:0008006" key="4">
    <source>
        <dbReference type="Google" id="ProtNLM"/>
    </source>
</evidence>
<evidence type="ECO:0000313" key="3">
    <source>
        <dbReference type="Proteomes" id="UP000316199"/>
    </source>
</evidence>
<dbReference type="AlphaFoldDB" id="A0A520S3D6"/>
<evidence type="ECO:0000256" key="1">
    <source>
        <dbReference type="ARBA" id="ARBA00022723"/>
    </source>
</evidence>
<dbReference type="GO" id="GO:0003824">
    <property type="term" value="F:catalytic activity"/>
    <property type="evidence" value="ECO:0007669"/>
    <property type="project" value="InterPro"/>
</dbReference>
<dbReference type="Proteomes" id="UP000316199">
    <property type="component" value="Unassembled WGS sequence"/>
</dbReference>
<gene>
    <name evidence="2" type="ORF">EVA68_02790</name>
</gene>
<dbReference type="GO" id="GO:0008198">
    <property type="term" value="F:ferrous iron binding"/>
    <property type="evidence" value="ECO:0007669"/>
    <property type="project" value="InterPro"/>
</dbReference>
<dbReference type="PROSITE" id="PS00082">
    <property type="entry name" value="EXTRADIOL_DIOXYGENAS"/>
    <property type="match status" value="1"/>
</dbReference>
<comment type="caution">
    <text evidence="2">The sequence shown here is derived from an EMBL/GenBank/DDBJ whole genome shotgun (WGS) entry which is preliminary data.</text>
</comment>
<dbReference type="SUPFAM" id="SSF54593">
    <property type="entry name" value="Glyoxalase/Bleomycin resistance protein/Dihydroxybiphenyl dioxygenase"/>
    <property type="match status" value="1"/>
</dbReference>
<accession>A0A520S3D6</accession>
<keyword evidence="1" id="KW-0479">Metal-binding</keyword>